<dbReference type="RefSeq" id="WP_386823183.1">
    <property type="nucleotide sequence ID" value="NZ_JBHTIF010000001.1"/>
</dbReference>
<evidence type="ECO:0000313" key="4">
    <source>
        <dbReference type="Proteomes" id="UP001597110"/>
    </source>
</evidence>
<name>A0ABW2YAX6_9GAMM</name>
<evidence type="ECO:0000256" key="2">
    <source>
        <dbReference type="SAM" id="SignalP"/>
    </source>
</evidence>
<feature type="signal peptide" evidence="2">
    <location>
        <begin position="1"/>
        <end position="32"/>
    </location>
</feature>
<proteinExistence type="predicted"/>
<evidence type="ECO:0000256" key="1">
    <source>
        <dbReference type="SAM" id="MobiDB-lite"/>
    </source>
</evidence>
<reference evidence="4" key="1">
    <citation type="journal article" date="2019" name="Int. J. Syst. Evol. Microbiol.">
        <title>The Global Catalogue of Microorganisms (GCM) 10K type strain sequencing project: providing services to taxonomists for standard genome sequencing and annotation.</title>
        <authorList>
            <consortium name="The Broad Institute Genomics Platform"/>
            <consortium name="The Broad Institute Genome Sequencing Center for Infectious Disease"/>
            <person name="Wu L."/>
            <person name="Ma J."/>
        </authorList>
    </citation>
    <scope>NUCLEOTIDE SEQUENCE [LARGE SCALE GENOMIC DNA]</scope>
    <source>
        <strain evidence="4">CCUG 55585</strain>
    </source>
</reference>
<organism evidence="3 4">
    <name type="scientific">Lysobacter brunescens</name>
    <dbReference type="NCBI Taxonomy" id="262323"/>
    <lineage>
        <taxon>Bacteria</taxon>
        <taxon>Pseudomonadati</taxon>
        <taxon>Pseudomonadota</taxon>
        <taxon>Gammaproteobacteria</taxon>
        <taxon>Lysobacterales</taxon>
        <taxon>Lysobacteraceae</taxon>
        <taxon>Lysobacter</taxon>
    </lineage>
</organism>
<feature type="chain" id="PRO_5045063924" description="Secreted protein" evidence="2">
    <location>
        <begin position="33"/>
        <end position="174"/>
    </location>
</feature>
<comment type="caution">
    <text evidence="3">The sequence shown here is derived from an EMBL/GenBank/DDBJ whole genome shotgun (WGS) entry which is preliminary data.</text>
</comment>
<dbReference type="Proteomes" id="UP001597110">
    <property type="component" value="Unassembled WGS sequence"/>
</dbReference>
<evidence type="ECO:0008006" key="5">
    <source>
        <dbReference type="Google" id="ProtNLM"/>
    </source>
</evidence>
<feature type="region of interest" description="Disordered" evidence="1">
    <location>
        <begin position="143"/>
        <end position="174"/>
    </location>
</feature>
<keyword evidence="2" id="KW-0732">Signal</keyword>
<protein>
    <recommendedName>
        <fullName evidence="5">Secreted protein</fullName>
    </recommendedName>
</protein>
<evidence type="ECO:0000313" key="3">
    <source>
        <dbReference type="EMBL" id="MFD0725591.1"/>
    </source>
</evidence>
<feature type="compositionally biased region" description="Pro residues" evidence="1">
    <location>
        <begin position="151"/>
        <end position="168"/>
    </location>
</feature>
<sequence length="174" mass="18037">MRIRSVAMSLSSGGALFALAASGLLMSTTASAAVDCAALKPVAPAQTNALQLNPIAEELAAPNAQIGSGVGFSQLFSDAVTVDLAMSRVKLHECRAMAAVSQPLPASGGYQPKPGDASAWRFDMTQNGKRMTADEFDAWMKARGVRVVQGPPKPAQPAPAPEPAPATPPKKKKR</sequence>
<dbReference type="EMBL" id="JBHTIF010000001">
    <property type="protein sequence ID" value="MFD0725591.1"/>
    <property type="molecule type" value="Genomic_DNA"/>
</dbReference>
<gene>
    <name evidence="3" type="ORF">ACFQ0E_08265</name>
</gene>
<accession>A0ABW2YAX6</accession>
<keyword evidence="4" id="KW-1185">Reference proteome</keyword>